<accession>A0A9Q3FJG5</accession>
<evidence type="ECO:0000313" key="3">
    <source>
        <dbReference type="Proteomes" id="UP000765509"/>
    </source>
</evidence>
<gene>
    <name evidence="2" type="ORF">O181_078280</name>
</gene>
<dbReference type="EMBL" id="AVOT02043137">
    <property type="protein sequence ID" value="MBW0538565.1"/>
    <property type="molecule type" value="Genomic_DNA"/>
</dbReference>
<comment type="caution">
    <text evidence="2">The sequence shown here is derived from an EMBL/GenBank/DDBJ whole genome shotgun (WGS) entry which is preliminary data.</text>
</comment>
<reference evidence="2" key="1">
    <citation type="submission" date="2021-03" db="EMBL/GenBank/DDBJ databases">
        <title>Draft genome sequence of rust myrtle Austropuccinia psidii MF-1, a brazilian biotype.</title>
        <authorList>
            <person name="Quecine M.C."/>
            <person name="Pachon D.M.R."/>
            <person name="Bonatelli M.L."/>
            <person name="Correr F.H."/>
            <person name="Franceschini L.M."/>
            <person name="Leite T.F."/>
            <person name="Margarido G.R.A."/>
            <person name="Almeida C.A."/>
            <person name="Ferrarezi J.A."/>
            <person name="Labate C.A."/>
        </authorList>
    </citation>
    <scope>NUCLEOTIDE SEQUENCE</scope>
    <source>
        <strain evidence="2">MF-1</strain>
    </source>
</reference>
<proteinExistence type="predicted"/>
<evidence type="ECO:0000313" key="2">
    <source>
        <dbReference type="EMBL" id="MBW0538565.1"/>
    </source>
</evidence>
<evidence type="ECO:0000256" key="1">
    <source>
        <dbReference type="SAM" id="MobiDB-lite"/>
    </source>
</evidence>
<feature type="region of interest" description="Disordered" evidence="1">
    <location>
        <begin position="81"/>
        <end position="100"/>
    </location>
</feature>
<organism evidence="2 3">
    <name type="scientific">Austropuccinia psidii MF-1</name>
    <dbReference type="NCBI Taxonomy" id="1389203"/>
    <lineage>
        <taxon>Eukaryota</taxon>
        <taxon>Fungi</taxon>
        <taxon>Dikarya</taxon>
        <taxon>Basidiomycota</taxon>
        <taxon>Pucciniomycotina</taxon>
        <taxon>Pucciniomycetes</taxon>
        <taxon>Pucciniales</taxon>
        <taxon>Sphaerophragmiaceae</taxon>
        <taxon>Austropuccinia</taxon>
    </lineage>
</organism>
<sequence length="174" mass="20159">MSFENAKYSVDKDPYEWCLKQSKRLKSTDTQMKIKMRSQKLLTQMPVELENAIRCICNQSWALDDISKTLQDAKKKVYSIEKFPEEESPTEGSESDSMGDAIRKYSDDYQEQKEEFLVEYQEEKQLEIQDIQLEAGIPQDTSNENLCKNTQDAQTFLVTPTGGMAQIYMGQPQR</sequence>
<protein>
    <submittedName>
        <fullName evidence="2">Uncharacterized protein</fullName>
    </submittedName>
</protein>
<dbReference type="AlphaFoldDB" id="A0A9Q3FJG5"/>
<keyword evidence="3" id="KW-1185">Reference proteome</keyword>
<dbReference type="Proteomes" id="UP000765509">
    <property type="component" value="Unassembled WGS sequence"/>
</dbReference>
<name>A0A9Q3FJG5_9BASI</name>